<dbReference type="CDD" id="cd03405">
    <property type="entry name" value="SPFH_HflC"/>
    <property type="match status" value="1"/>
</dbReference>
<dbReference type="GO" id="GO:0016020">
    <property type="term" value="C:membrane"/>
    <property type="evidence" value="ECO:0007669"/>
    <property type="project" value="UniProtKB-SubCell"/>
</dbReference>
<dbReference type="AlphaFoldDB" id="A0A4R3UVB1"/>
<feature type="domain" description="Band 7" evidence="7">
    <location>
        <begin position="20"/>
        <end position="185"/>
    </location>
</feature>
<name>A0A4R3UVB1_9BURK</name>
<evidence type="ECO:0000256" key="6">
    <source>
        <dbReference type="PIRNR" id="PIRNR005651"/>
    </source>
</evidence>
<gene>
    <name evidence="8" type="ORF">EV686_10971</name>
</gene>
<dbReference type="InterPro" id="IPR010200">
    <property type="entry name" value="HflC"/>
</dbReference>
<evidence type="ECO:0000256" key="2">
    <source>
        <dbReference type="ARBA" id="ARBA00007862"/>
    </source>
</evidence>
<protein>
    <recommendedName>
        <fullName evidence="6">Protein HflC</fullName>
    </recommendedName>
</protein>
<dbReference type="GO" id="GO:0008233">
    <property type="term" value="F:peptidase activity"/>
    <property type="evidence" value="ECO:0007669"/>
    <property type="project" value="UniProtKB-KW"/>
</dbReference>
<comment type="caution">
    <text evidence="8">The sequence shown here is derived from an EMBL/GenBank/DDBJ whole genome shotgun (WGS) entry which is preliminary data.</text>
</comment>
<dbReference type="Gene3D" id="3.30.479.30">
    <property type="entry name" value="Band 7 domain"/>
    <property type="match status" value="1"/>
</dbReference>
<dbReference type="NCBIfam" id="TIGR01932">
    <property type="entry name" value="hflC"/>
    <property type="match status" value="1"/>
</dbReference>
<proteinExistence type="inferred from homology"/>
<comment type="function">
    <text evidence="6">HflC and HflK could regulate a protease.</text>
</comment>
<keyword evidence="4" id="KW-1133">Transmembrane helix</keyword>
<dbReference type="InterPro" id="IPR001107">
    <property type="entry name" value="Band_7"/>
</dbReference>
<evidence type="ECO:0000256" key="3">
    <source>
        <dbReference type="ARBA" id="ARBA00022692"/>
    </source>
</evidence>
<evidence type="ECO:0000259" key="7">
    <source>
        <dbReference type="SMART" id="SM00244"/>
    </source>
</evidence>
<evidence type="ECO:0000313" key="9">
    <source>
        <dbReference type="Proteomes" id="UP000294692"/>
    </source>
</evidence>
<comment type="similarity">
    <text evidence="2 6">Belongs to the band 7/mec-2 family. HflC subfamily.</text>
</comment>
<accession>A0A4R3UVB1</accession>
<dbReference type="EMBL" id="SMBX01000009">
    <property type="protein sequence ID" value="TCU94518.1"/>
    <property type="molecule type" value="Genomic_DNA"/>
</dbReference>
<evidence type="ECO:0000256" key="1">
    <source>
        <dbReference type="ARBA" id="ARBA00004167"/>
    </source>
</evidence>
<sequence length="297" mass="33177">MQRSFPVLVGLLIVLAVLSSCVFIVRERDAALLFALGEVRDTIVEPGLYFKLPPPFQNVVRLDKRLQTIENNDPERIQTAEKKNLLIDSYVKWRISDPRMFYVTFGGNDRAAVERLQAQIRDALNASVNVRTVKEVVATERAAIMREVSTNVEARARPLGVEVVDVRLRRIDFAPEISESVYRRMEAERKQEANRLRATGAADSERIRATADRQRTELIAQAYAEAQGIMGEGDAQAASIYAKAYGTNPQFYEFYKSLEGYRSAFSGSGNTLVLSPKSDFFKFWGAADGAAPGTAQN</sequence>
<organism evidence="8 9">
    <name type="scientific">Paracandidimonas soli</name>
    <dbReference type="NCBI Taxonomy" id="1917182"/>
    <lineage>
        <taxon>Bacteria</taxon>
        <taxon>Pseudomonadati</taxon>
        <taxon>Pseudomonadota</taxon>
        <taxon>Betaproteobacteria</taxon>
        <taxon>Burkholderiales</taxon>
        <taxon>Alcaligenaceae</taxon>
        <taxon>Paracandidimonas</taxon>
    </lineage>
</organism>
<dbReference type="InterPro" id="IPR036013">
    <property type="entry name" value="Band_7/SPFH_dom_sf"/>
</dbReference>
<dbReference type="PANTHER" id="PTHR42911:SF1">
    <property type="entry name" value="MODULATOR OF FTSH PROTEASE HFLC"/>
    <property type="match status" value="1"/>
</dbReference>
<evidence type="ECO:0000256" key="4">
    <source>
        <dbReference type="ARBA" id="ARBA00022989"/>
    </source>
</evidence>
<keyword evidence="5" id="KW-0472">Membrane</keyword>
<dbReference type="Pfam" id="PF01145">
    <property type="entry name" value="Band_7"/>
    <property type="match status" value="1"/>
</dbReference>
<dbReference type="PANTHER" id="PTHR42911">
    <property type="entry name" value="MODULATOR OF FTSH PROTEASE HFLC"/>
    <property type="match status" value="1"/>
</dbReference>
<dbReference type="RefSeq" id="WP_132477874.1">
    <property type="nucleotide sequence ID" value="NZ_JBHRVM010000001.1"/>
</dbReference>
<dbReference type="SUPFAM" id="SSF117892">
    <property type="entry name" value="Band 7/SPFH domain"/>
    <property type="match status" value="1"/>
</dbReference>
<dbReference type="PIRSF" id="PIRSF005651">
    <property type="entry name" value="HflC"/>
    <property type="match status" value="1"/>
</dbReference>
<keyword evidence="9" id="KW-1185">Reference proteome</keyword>
<reference evidence="8 9" key="1">
    <citation type="submission" date="2019-03" db="EMBL/GenBank/DDBJ databases">
        <title>Genomic Encyclopedia of Type Strains, Phase IV (KMG-IV): sequencing the most valuable type-strain genomes for metagenomic binning, comparative biology and taxonomic classification.</title>
        <authorList>
            <person name="Goeker M."/>
        </authorList>
    </citation>
    <scope>NUCLEOTIDE SEQUENCE [LARGE SCALE GENOMIC DNA]</scope>
    <source>
        <strain evidence="8 9">DSM 100048</strain>
    </source>
</reference>
<keyword evidence="3" id="KW-0812">Transmembrane</keyword>
<dbReference type="PROSITE" id="PS51257">
    <property type="entry name" value="PROKAR_LIPOPROTEIN"/>
    <property type="match status" value="1"/>
</dbReference>
<keyword evidence="8" id="KW-0378">Hydrolase</keyword>
<evidence type="ECO:0000256" key="5">
    <source>
        <dbReference type="ARBA" id="ARBA00023136"/>
    </source>
</evidence>
<comment type="subcellular location">
    <subcellularLocation>
        <location evidence="1">Membrane</location>
        <topology evidence="1">Single-pass membrane protein</topology>
    </subcellularLocation>
</comment>
<dbReference type="Proteomes" id="UP000294692">
    <property type="component" value="Unassembled WGS sequence"/>
</dbReference>
<evidence type="ECO:0000313" key="8">
    <source>
        <dbReference type="EMBL" id="TCU94518.1"/>
    </source>
</evidence>
<dbReference type="OrthoDB" id="9812991at2"/>
<dbReference type="SMART" id="SM00244">
    <property type="entry name" value="PHB"/>
    <property type="match status" value="1"/>
</dbReference>
<keyword evidence="8" id="KW-0645">Protease</keyword>
<dbReference type="GO" id="GO:0006508">
    <property type="term" value="P:proteolysis"/>
    <property type="evidence" value="ECO:0007669"/>
    <property type="project" value="UniProtKB-KW"/>
</dbReference>